<dbReference type="OrthoDB" id="3647246at2759"/>
<evidence type="ECO:0000259" key="2">
    <source>
        <dbReference type="Pfam" id="PF23394"/>
    </source>
</evidence>
<dbReference type="Pfam" id="PF23394">
    <property type="entry name" value="DUF7102"/>
    <property type="match status" value="1"/>
</dbReference>
<keyword evidence="5" id="KW-1185">Reference proteome</keyword>
<dbReference type="InterPro" id="IPR057559">
    <property type="entry name" value="SAM_6"/>
</dbReference>
<name>A0A553IC95_9PEZI</name>
<comment type="caution">
    <text evidence="4">The sequence shown here is derived from an EMBL/GenBank/DDBJ whole genome shotgun (WGS) entry which is preliminary data.</text>
</comment>
<gene>
    <name evidence="4" type="ORF">FHL15_001027</name>
</gene>
<protein>
    <submittedName>
        <fullName evidence="4">Uncharacterized protein</fullName>
    </submittedName>
</protein>
<evidence type="ECO:0000256" key="1">
    <source>
        <dbReference type="SAM" id="MobiDB-lite"/>
    </source>
</evidence>
<dbReference type="InterPro" id="IPR055528">
    <property type="entry name" value="DUF7102"/>
</dbReference>
<evidence type="ECO:0000313" key="5">
    <source>
        <dbReference type="Proteomes" id="UP000319160"/>
    </source>
</evidence>
<feature type="domain" description="DUF7102" evidence="2">
    <location>
        <begin position="719"/>
        <end position="875"/>
    </location>
</feature>
<dbReference type="Proteomes" id="UP000319160">
    <property type="component" value="Unassembled WGS sequence"/>
</dbReference>
<reference evidence="5" key="1">
    <citation type="submission" date="2019-06" db="EMBL/GenBank/DDBJ databases">
        <title>Draft genome sequence of the griseofulvin-producing fungus Xylaria cubensis strain G536.</title>
        <authorList>
            <person name="Mead M.E."/>
            <person name="Raja H.A."/>
            <person name="Steenwyk J.L."/>
            <person name="Knowles S.L."/>
            <person name="Oberlies N.H."/>
            <person name="Rokas A."/>
        </authorList>
    </citation>
    <scope>NUCLEOTIDE SEQUENCE [LARGE SCALE GENOMIC DNA]</scope>
    <source>
        <strain evidence="5">G536</strain>
    </source>
</reference>
<organism evidence="4 5">
    <name type="scientific">Xylaria flabelliformis</name>
    <dbReference type="NCBI Taxonomy" id="2512241"/>
    <lineage>
        <taxon>Eukaryota</taxon>
        <taxon>Fungi</taxon>
        <taxon>Dikarya</taxon>
        <taxon>Ascomycota</taxon>
        <taxon>Pezizomycotina</taxon>
        <taxon>Sordariomycetes</taxon>
        <taxon>Xylariomycetidae</taxon>
        <taxon>Xylariales</taxon>
        <taxon>Xylariaceae</taxon>
        <taxon>Xylaria</taxon>
    </lineage>
</organism>
<feature type="region of interest" description="Disordered" evidence="1">
    <location>
        <begin position="649"/>
        <end position="681"/>
    </location>
</feature>
<dbReference type="Pfam" id="PF23395">
    <property type="entry name" value="SAM_6"/>
    <property type="match status" value="1"/>
</dbReference>
<dbReference type="EMBL" id="VFLP01000004">
    <property type="protein sequence ID" value="TRX97817.1"/>
    <property type="molecule type" value="Genomic_DNA"/>
</dbReference>
<feature type="domain" description="SAM-like" evidence="3">
    <location>
        <begin position="884"/>
        <end position="961"/>
    </location>
</feature>
<dbReference type="AlphaFoldDB" id="A0A553IC95"/>
<accession>A0A553IC95</accession>
<feature type="compositionally biased region" description="Polar residues" evidence="1">
    <location>
        <begin position="652"/>
        <end position="670"/>
    </location>
</feature>
<evidence type="ECO:0000313" key="4">
    <source>
        <dbReference type="EMBL" id="TRX97817.1"/>
    </source>
</evidence>
<proteinExistence type="predicted"/>
<evidence type="ECO:0000259" key="3">
    <source>
        <dbReference type="Pfam" id="PF23395"/>
    </source>
</evidence>
<sequence length="966" mass="107772">MSEHDCLGHSRLGSDIKRVTLRTHDNANYVVELHKSQPQTVLDAALVVMCQRHDMSSLYRHTREMDGRRAFAQWVKNIQEPRDLKNLSSIHQMSAKAVCMAMDFGSSTGVSPDRYARDNDLTIDSQIDPFFLVLQIHGSIPQPTSSGLLTDVSLPRLHLPTGGFQEQLEVPEESRSFLACALENVDIDFSARYQMPLARYEARKRLAEFKVDLPALISDTDYDCYELAKAIRKQQHPNLRRETIPLERMNLTNDEGLVFPDSARCLRRKIDQGVYHEKLDVPKEVIRHLVHALQDDWHDSENYQFLKEVMLGPTLVRNLAVTPPLSPYNEHEEDFIPDIDVCEVPVALDLSSMLSDDLKAAESAVLQKEHEKGLSPTLDTDMLLSSPLLDPINLFTQQSKISSIRMESPLSPMTSSSQCPKEGVDIPALLKSINMNHASPNMESSGAGDVRTDGKDGIFDLDLEVIMKESAEAVLRGIEQEHISMTDAVARVEVPVLDFSIQEPEWQSLPMDTLAHLKWLCERDPSQMINFPGTKEVPTSADYVWKRPGVAILRELEDEECLEEVTSPTNAINNLASLVRKRRLEMNAVEIEMGSSSGSGLSAADLVAAPLPLHKRKTNLLSNMESNSAVSTLLSNYIDLRTAKRRKEDKSSYFTSTSEPEVGLQSSSIRGPSRSEEKLVSRIQSETVGRVQKKNTLQAPCACLDIPRAPTKLIKGLTLSRKLFFGLEELYPEATIIERDFDRWNTVTGGRCSVLSSSLGSAEADVLVSPTTGIIVTTLLQAIQKPPPGHRGQSSIRERISCVALRYERLIVLVSEANAIDETVRDLTHPEAIAYAEFVGFTIGLDSTIDVLYVGGGEATLLKWLVSSAIRHAPEAAESQEHLIQDETQWELFLRRAGFNAYAAQAILGRLKLHARDADGEIERSTPSLAAFITMTDVERLQRFRDLMGGESVLDRVNKTLATKWH</sequence>